<sequence length="242" mass="26552">MSSSRVFSPLYLLLSISLLLQLAVALDPIFHECNTTSFTPNSTYNENLNTLLSQLNSTTPLTGSGNGSLGQSPDQVYGLASCRGDINSTVCQACITSAAIEIQQYCQYKEEAIIWYEYCQLKYSNLDFFGQIDYREAFYDALFSNVSDPASFNTSVINLLKVVEGQAIVSPKLFAMGSLGVGNSTTLYGLVQCTPDLSSANCETCLDWIIGFVPRYLYGKSGGIIMTGTCEFQYHTYPFEAT</sequence>
<comment type="caution">
    <text evidence="1">The sequence shown here is derived from an EMBL/GenBank/DDBJ whole genome shotgun (WGS) entry which is preliminary data.</text>
</comment>
<organism evidence="1 2">
    <name type="scientific">Vaccinium darrowii</name>
    <dbReference type="NCBI Taxonomy" id="229202"/>
    <lineage>
        <taxon>Eukaryota</taxon>
        <taxon>Viridiplantae</taxon>
        <taxon>Streptophyta</taxon>
        <taxon>Embryophyta</taxon>
        <taxon>Tracheophyta</taxon>
        <taxon>Spermatophyta</taxon>
        <taxon>Magnoliopsida</taxon>
        <taxon>eudicotyledons</taxon>
        <taxon>Gunneridae</taxon>
        <taxon>Pentapetalae</taxon>
        <taxon>asterids</taxon>
        <taxon>Ericales</taxon>
        <taxon>Ericaceae</taxon>
        <taxon>Vaccinioideae</taxon>
        <taxon>Vaccinieae</taxon>
        <taxon>Vaccinium</taxon>
    </lineage>
</organism>
<dbReference type="EMBL" id="CM037158">
    <property type="protein sequence ID" value="KAH7851044.1"/>
    <property type="molecule type" value="Genomic_DNA"/>
</dbReference>
<dbReference type="Proteomes" id="UP000828048">
    <property type="component" value="Chromosome 8"/>
</dbReference>
<evidence type="ECO:0000313" key="2">
    <source>
        <dbReference type="Proteomes" id="UP000828048"/>
    </source>
</evidence>
<protein>
    <submittedName>
        <fullName evidence="1">Uncharacterized protein</fullName>
    </submittedName>
</protein>
<gene>
    <name evidence="1" type="ORF">Vadar_006527</name>
</gene>
<accession>A0ACB7YD80</accession>
<name>A0ACB7YD80_9ERIC</name>
<proteinExistence type="predicted"/>
<keyword evidence="2" id="KW-1185">Reference proteome</keyword>
<evidence type="ECO:0000313" key="1">
    <source>
        <dbReference type="EMBL" id="KAH7851044.1"/>
    </source>
</evidence>
<reference evidence="1 2" key="1">
    <citation type="journal article" date="2021" name="Hortic Res">
        <title>High-quality reference genome and annotation aids understanding of berry development for evergreen blueberry (Vaccinium darrowii).</title>
        <authorList>
            <person name="Yu J."/>
            <person name="Hulse-Kemp A.M."/>
            <person name="Babiker E."/>
            <person name="Staton M."/>
        </authorList>
    </citation>
    <scope>NUCLEOTIDE SEQUENCE [LARGE SCALE GENOMIC DNA]</scope>
    <source>
        <strain evidence="2">cv. NJ 8807/NJ 8810</strain>
        <tissue evidence="1">Young leaf</tissue>
    </source>
</reference>